<organism evidence="1 2">
    <name type="scientific">Rhizopus oryzae</name>
    <name type="common">Mucormycosis agent</name>
    <name type="synonym">Rhizopus arrhizus var. delemar</name>
    <dbReference type="NCBI Taxonomy" id="64495"/>
    <lineage>
        <taxon>Eukaryota</taxon>
        <taxon>Fungi</taxon>
        <taxon>Fungi incertae sedis</taxon>
        <taxon>Mucoromycota</taxon>
        <taxon>Mucoromycotina</taxon>
        <taxon>Mucoromycetes</taxon>
        <taxon>Mucorales</taxon>
        <taxon>Mucorineae</taxon>
        <taxon>Rhizopodaceae</taxon>
        <taxon>Rhizopus</taxon>
    </lineage>
</organism>
<evidence type="ECO:0000313" key="2">
    <source>
        <dbReference type="Proteomes" id="UP000716291"/>
    </source>
</evidence>
<dbReference type="OrthoDB" id="2382382at2759"/>
<name>A0A9P7BLF4_RHIOR</name>
<accession>A0A9P7BLF4</accession>
<comment type="caution">
    <text evidence="1">The sequence shown here is derived from an EMBL/GenBank/DDBJ whole genome shotgun (WGS) entry which is preliminary data.</text>
</comment>
<gene>
    <name evidence="1" type="ORF">G6F64_011840</name>
</gene>
<dbReference type="AlphaFoldDB" id="A0A9P7BLF4"/>
<evidence type="ECO:0000313" key="1">
    <source>
        <dbReference type="EMBL" id="KAG1301399.1"/>
    </source>
</evidence>
<proteinExistence type="predicted"/>
<reference evidence="1" key="1">
    <citation type="journal article" date="2020" name="Microb. Genom.">
        <title>Genetic diversity of clinical and environmental Mucorales isolates obtained from an investigation of mucormycosis cases among solid organ transplant recipients.</title>
        <authorList>
            <person name="Nguyen M.H."/>
            <person name="Kaul D."/>
            <person name="Muto C."/>
            <person name="Cheng S.J."/>
            <person name="Richter R.A."/>
            <person name="Bruno V.M."/>
            <person name="Liu G."/>
            <person name="Beyhan S."/>
            <person name="Sundermann A.J."/>
            <person name="Mounaud S."/>
            <person name="Pasculle A.W."/>
            <person name="Nierman W.C."/>
            <person name="Driscoll E."/>
            <person name="Cumbie R."/>
            <person name="Clancy C.J."/>
            <person name="Dupont C.L."/>
        </authorList>
    </citation>
    <scope>NUCLEOTIDE SEQUENCE</scope>
    <source>
        <strain evidence="1">GL11</strain>
    </source>
</reference>
<dbReference type="EMBL" id="JAANQT010003122">
    <property type="protein sequence ID" value="KAG1301399.1"/>
    <property type="molecule type" value="Genomic_DNA"/>
</dbReference>
<keyword evidence="2" id="KW-1185">Reference proteome</keyword>
<protein>
    <submittedName>
        <fullName evidence="1">Uncharacterized protein</fullName>
    </submittedName>
</protein>
<sequence>MRKRFLSISSNTSGSSSSFWGRVRQMFHFHQQTSVGASVSTASIQCEQNSDYRSWLYDTWTSNDSIQQSQSEKPHQLTQQCLQEARQRYEAKRRKRKVSQTETIAMIPPFSPTYAKADEFPYSNFYSRLPNGKWMVRYRSGNRAILGTDEIDGYLI</sequence>
<dbReference type="Proteomes" id="UP000716291">
    <property type="component" value="Unassembled WGS sequence"/>
</dbReference>